<name>A0A8H7R9I9_9FUNG</name>
<dbReference type="InterPro" id="IPR005178">
    <property type="entry name" value="Ostalpha/TMEM184C"/>
</dbReference>
<dbReference type="SMART" id="SM01417">
    <property type="entry name" value="Solute_trans_a"/>
    <property type="match status" value="1"/>
</dbReference>
<feature type="transmembrane region" description="Helical" evidence="6">
    <location>
        <begin position="198"/>
        <end position="222"/>
    </location>
</feature>
<feature type="transmembrane region" description="Helical" evidence="6">
    <location>
        <begin position="99"/>
        <end position="118"/>
    </location>
</feature>
<keyword evidence="3 6" id="KW-1133">Transmembrane helix</keyword>
<evidence type="ECO:0000256" key="3">
    <source>
        <dbReference type="ARBA" id="ARBA00022989"/>
    </source>
</evidence>
<keyword evidence="2 6" id="KW-0812">Transmembrane</keyword>
<organism evidence="7 8">
    <name type="scientific">Mucor saturninus</name>
    <dbReference type="NCBI Taxonomy" id="64648"/>
    <lineage>
        <taxon>Eukaryota</taxon>
        <taxon>Fungi</taxon>
        <taxon>Fungi incertae sedis</taxon>
        <taxon>Mucoromycota</taxon>
        <taxon>Mucoromycotina</taxon>
        <taxon>Mucoromycetes</taxon>
        <taxon>Mucorales</taxon>
        <taxon>Mucorineae</taxon>
        <taxon>Mucoraceae</taxon>
        <taxon>Mucor</taxon>
    </lineage>
</organism>
<evidence type="ECO:0000256" key="5">
    <source>
        <dbReference type="SAM" id="MobiDB-lite"/>
    </source>
</evidence>
<dbReference type="Proteomes" id="UP000603453">
    <property type="component" value="Unassembled WGS sequence"/>
</dbReference>
<feature type="region of interest" description="Disordered" evidence="5">
    <location>
        <begin position="414"/>
        <end position="438"/>
    </location>
</feature>
<dbReference type="OrthoDB" id="5348404at2759"/>
<feature type="transmembrane region" description="Helical" evidence="6">
    <location>
        <begin position="158"/>
        <end position="183"/>
    </location>
</feature>
<evidence type="ECO:0000256" key="2">
    <source>
        <dbReference type="ARBA" id="ARBA00022692"/>
    </source>
</evidence>
<feature type="transmembrane region" description="Helical" evidence="6">
    <location>
        <begin position="285"/>
        <end position="307"/>
    </location>
</feature>
<protein>
    <submittedName>
        <fullName evidence="7">Uncharacterized protein</fullName>
    </submittedName>
</protein>
<proteinExistence type="predicted"/>
<evidence type="ECO:0000313" key="8">
    <source>
        <dbReference type="Proteomes" id="UP000603453"/>
    </source>
</evidence>
<dbReference type="EMBL" id="JAEPRD010000026">
    <property type="protein sequence ID" value="KAG2207194.1"/>
    <property type="molecule type" value="Genomic_DNA"/>
</dbReference>
<reference evidence="7" key="1">
    <citation type="submission" date="2020-12" db="EMBL/GenBank/DDBJ databases">
        <title>Metabolic potential, ecology and presence of endohyphal bacteria is reflected in genomic diversity of Mucoromycotina.</title>
        <authorList>
            <person name="Muszewska A."/>
            <person name="Okrasinska A."/>
            <person name="Steczkiewicz K."/>
            <person name="Drgas O."/>
            <person name="Orlowska M."/>
            <person name="Perlinska-Lenart U."/>
            <person name="Aleksandrzak-Piekarczyk T."/>
            <person name="Szatraj K."/>
            <person name="Zielenkiewicz U."/>
            <person name="Pilsyk S."/>
            <person name="Malc E."/>
            <person name="Mieczkowski P."/>
            <person name="Kruszewska J.S."/>
            <person name="Biernat P."/>
            <person name="Pawlowska J."/>
        </authorList>
    </citation>
    <scope>NUCLEOTIDE SEQUENCE</scope>
    <source>
        <strain evidence="7">WA0000017839</strain>
    </source>
</reference>
<comment type="caution">
    <text evidence="7">The sequence shown here is derived from an EMBL/GenBank/DDBJ whole genome shotgun (WGS) entry which is preliminary data.</text>
</comment>
<accession>A0A8H7R9I9</accession>
<evidence type="ECO:0000256" key="1">
    <source>
        <dbReference type="ARBA" id="ARBA00004141"/>
    </source>
</evidence>
<keyword evidence="8" id="KW-1185">Reference proteome</keyword>
<comment type="subcellular location">
    <subcellularLocation>
        <location evidence="1">Membrane</location>
        <topology evidence="1">Multi-pass membrane protein</topology>
    </subcellularLocation>
</comment>
<dbReference type="PANTHER" id="PTHR23423">
    <property type="entry name" value="ORGANIC SOLUTE TRANSPORTER-RELATED"/>
    <property type="match status" value="1"/>
</dbReference>
<evidence type="ECO:0000256" key="6">
    <source>
        <dbReference type="SAM" id="Phobius"/>
    </source>
</evidence>
<feature type="transmembrane region" description="Helical" evidence="6">
    <location>
        <begin position="35"/>
        <end position="54"/>
    </location>
</feature>
<dbReference type="Pfam" id="PF03619">
    <property type="entry name" value="Solute_trans_a"/>
    <property type="match status" value="1"/>
</dbReference>
<sequence length="483" mass="55273">MAEHCPTIGGLSENGFNPEFDLKQLVLNPSNSMHVWGWLVSGFLVLVTITIASHTINEHLHHYCTPDIQRHKVRVVAYPAAYAILAWLSYLKYDYETVILFFARLFESFAVYNLYMCLQSYLQPYRTINEGKKEAIATKVLGVYTFRLKSKWGLHFRVITDILVLQFPIWNIISALISIFAQIKGIYCDGQFSPKGAYIYLASLQFISLSIILMALFTYLSVYNNEWKDGNIRAHGMFWCVKGPIMVIFYFGDILLAILGYFKVIKDKPATTTSGTYWPAAAIKNGYYVLIICICMAVVAMLMQIYFGLDAKEYQTEEPDYSYFDAVSDGFLAYIPQFIKNVFMCGGDTVVLAKKRIKLRKNRRLSDDERNLLAANKDLENNPSIHEYLSQPLPALQNNKYDQDTRQYQHNFNALPLEPLGGNNTTSTAEEKETTSQHQLDNLAIISPQVPAMQSRTLNRNDEINLESLNQSTHFVPHELERK</sequence>
<dbReference type="GO" id="GO:0016020">
    <property type="term" value="C:membrane"/>
    <property type="evidence" value="ECO:0007669"/>
    <property type="project" value="UniProtKB-SubCell"/>
</dbReference>
<feature type="transmembrane region" description="Helical" evidence="6">
    <location>
        <begin position="243"/>
        <end position="265"/>
    </location>
</feature>
<dbReference type="AlphaFoldDB" id="A0A8H7R9I9"/>
<evidence type="ECO:0000256" key="4">
    <source>
        <dbReference type="ARBA" id="ARBA00023136"/>
    </source>
</evidence>
<gene>
    <name evidence="7" type="ORF">INT47_012247</name>
</gene>
<keyword evidence="4 6" id="KW-0472">Membrane</keyword>
<feature type="transmembrane region" description="Helical" evidence="6">
    <location>
        <begin position="75"/>
        <end position="93"/>
    </location>
</feature>
<evidence type="ECO:0000313" key="7">
    <source>
        <dbReference type="EMBL" id="KAG2207194.1"/>
    </source>
</evidence>